<organism evidence="1 2">
    <name type="scientific">Laccaria amethystina LaAM-08-1</name>
    <dbReference type="NCBI Taxonomy" id="1095629"/>
    <lineage>
        <taxon>Eukaryota</taxon>
        <taxon>Fungi</taxon>
        <taxon>Dikarya</taxon>
        <taxon>Basidiomycota</taxon>
        <taxon>Agaricomycotina</taxon>
        <taxon>Agaricomycetes</taxon>
        <taxon>Agaricomycetidae</taxon>
        <taxon>Agaricales</taxon>
        <taxon>Agaricineae</taxon>
        <taxon>Hydnangiaceae</taxon>
        <taxon>Laccaria</taxon>
    </lineage>
</organism>
<sequence>MILFRVSFYDALRVLSAAQDTGFVLLTNFSACLLSLQAHSDWWKDLRIRLLTCSVSALDPIWIFSAKFHEFQSFGLPRGVHKIDLAIAAII</sequence>
<dbReference type="AlphaFoldDB" id="A0A0C9WZC2"/>
<dbReference type="HOGENOM" id="CLU_2427333_0_0_1"/>
<reference evidence="1 2" key="1">
    <citation type="submission" date="2014-04" db="EMBL/GenBank/DDBJ databases">
        <authorList>
            <consortium name="DOE Joint Genome Institute"/>
            <person name="Kuo A."/>
            <person name="Kohler A."/>
            <person name="Nagy L.G."/>
            <person name="Floudas D."/>
            <person name="Copeland A."/>
            <person name="Barry K.W."/>
            <person name="Cichocki N."/>
            <person name="Veneault-Fourrey C."/>
            <person name="LaButti K."/>
            <person name="Lindquist E.A."/>
            <person name="Lipzen A."/>
            <person name="Lundell T."/>
            <person name="Morin E."/>
            <person name="Murat C."/>
            <person name="Sun H."/>
            <person name="Tunlid A."/>
            <person name="Henrissat B."/>
            <person name="Grigoriev I.V."/>
            <person name="Hibbett D.S."/>
            <person name="Martin F."/>
            <person name="Nordberg H.P."/>
            <person name="Cantor M.N."/>
            <person name="Hua S.X."/>
        </authorList>
    </citation>
    <scope>NUCLEOTIDE SEQUENCE [LARGE SCALE GENOMIC DNA]</scope>
    <source>
        <strain evidence="1 2">LaAM-08-1</strain>
    </source>
</reference>
<proteinExistence type="predicted"/>
<accession>A0A0C9WZC2</accession>
<keyword evidence="2" id="KW-1185">Reference proteome</keyword>
<name>A0A0C9WZC2_9AGAR</name>
<protein>
    <submittedName>
        <fullName evidence="1">Uncharacterized protein</fullName>
    </submittedName>
</protein>
<evidence type="ECO:0000313" key="2">
    <source>
        <dbReference type="Proteomes" id="UP000054477"/>
    </source>
</evidence>
<gene>
    <name evidence="1" type="ORF">K443DRAFT_213753</name>
</gene>
<evidence type="ECO:0000313" key="1">
    <source>
        <dbReference type="EMBL" id="KIJ98210.1"/>
    </source>
</evidence>
<dbReference type="Proteomes" id="UP000054477">
    <property type="component" value="Unassembled WGS sequence"/>
</dbReference>
<dbReference type="EMBL" id="KN838674">
    <property type="protein sequence ID" value="KIJ98210.1"/>
    <property type="molecule type" value="Genomic_DNA"/>
</dbReference>
<reference evidence="2" key="2">
    <citation type="submission" date="2015-01" db="EMBL/GenBank/DDBJ databases">
        <title>Evolutionary Origins and Diversification of the Mycorrhizal Mutualists.</title>
        <authorList>
            <consortium name="DOE Joint Genome Institute"/>
            <consortium name="Mycorrhizal Genomics Consortium"/>
            <person name="Kohler A."/>
            <person name="Kuo A."/>
            <person name="Nagy L.G."/>
            <person name="Floudas D."/>
            <person name="Copeland A."/>
            <person name="Barry K.W."/>
            <person name="Cichocki N."/>
            <person name="Veneault-Fourrey C."/>
            <person name="LaButti K."/>
            <person name="Lindquist E.A."/>
            <person name="Lipzen A."/>
            <person name="Lundell T."/>
            <person name="Morin E."/>
            <person name="Murat C."/>
            <person name="Riley R."/>
            <person name="Ohm R."/>
            <person name="Sun H."/>
            <person name="Tunlid A."/>
            <person name="Henrissat B."/>
            <person name="Grigoriev I.V."/>
            <person name="Hibbett D.S."/>
            <person name="Martin F."/>
        </authorList>
    </citation>
    <scope>NUCLEOTIDE SEQUENCE [LARGE SCALE GENOMIC DNA]</scope>
    <source>
        <strain evidence="2">LaAM-08-1</strain>
    </source>
</reference>